<evidence type="ECO:0000313" key="3">
    <source>
        <dbReference type="Proteomes" id="UP001482513"/>
    </source>
</evidence>
<dbReference type="EMBL" id="JAMPKX010000001">
    <property type="protein sequence ID" value="MEP0945920.1"/>
    <property type="molecule type" value="Genomic_DNA"/>
</dbReference>
<comment type="caution">
    <text evidence="2">The sequence shown here is derived from an EMBL/GenBank/DDBJ whole genome shotgun (WGS) entry which is preliminary data.</text>
</comment>
<name>A0ABV0K0E0_9CYAN</name>
<accession>A0ABV0K0E0</accession>
<feature type="domain" description="N-acetyltransferase" evidence="1">
    <location>
        <begin position="125"/>
        <end position="258"/>
    </location>
</feature>
<protein>
    <submittedName>
        <fullName evidence="2">GNAT family N-acetyltransferase</fullName>
    </submittedName>
</protein>
<gene>
    <name evidence="2" type="ORF">NC992_03450</name>
</gene>
<evidence type="ECO:0000259" key="1">
    <source>
        <dbReference type="PROSITE" id="PS51186"/>
    </source>
</evidence>
<dbReference type="PROSITE" id="PS51186">
    <property type="entry name" value="GNAT"/>
    <property type="match status" value="1"/>
</dbReference>
<keyword evidence="3" id="KW-1185">Reference proteome</keyword>
<organism evidence="2 3">
    <name type="scientific">Leptolyngbya subtilissima DQ-A4</name>
    <dbReference type="NCBI Taxonomy" id="2933933"/>
    <lineage>
        <taxon>Bacteria</taxon>
        <taxon>Bacillati</taxon>
        <taxon>Cyanobacteriota</taxon>
        <taxon>Cyanophyceae</taxon>
        <taxon>Leptolyngbyales</taxon>
        <taxon>Leptolyngbyaceae</taxon>
        <taxon>Leptolyngbya group</taxon>
        <taxon>Leptolyngbya</taxon>
    </lineage>
</organism>
<sequence length="258" mass="30054">MALNMTQIAEKNLRHFLLCIGRYMEHEEYDRERIHWIVPRSPVSYYNAVLQTQLQSHEVSSEIEKFIERLQYWKVFGHWFITPSTQPSGLDALLVQHEFTFIEEEPQLFYDLNQTDSLPPQRADLEVQLVRNQASLDVYAGILAHGFEDSAWVSEVFQRLGLSDQAPFQHYVGYFEGSPIATASLLNCGDTAGVYFVCVHPNYRRRGFGIAILIDVLRKAWQQGYKHVTLGATTEGYDLYLKLGFQKVCDFRFYEFKY</sequence>
<dbReference type="InterPro" id="IPR016181">
    <property type="entry name" value="Acyl_CoA_acyltransferase"/>
</dbReference>
<dbReference type="Gene3D" id="3.40.630.30">
    <property type="match status" value="1"/>
</dbReference>
<evidence type="ECO:0000313" key="2">
    <source>
        <dbReference type="EMBL" id="MEP0945920.1"/>
    </source>
</evidence>
<dbReference type="CDD" id="cd04301">
    <property type="entry name" value="NAT_SF"/>
    <property type="match status" value="1"/>
</dbReference>
<dbReference type="RefSeq" id="WP_190699430.1">
    <property type="nucleotide sequence ID" value="NZ_JAMPKX010000001.1"/>
</dbReference>
<dbReference type="InterPro" id="IPR000182">
    <property type="entry name" value="GNAT_dom"/>
</dbReference>
<dbReference type="Pfam" id="PF13508">
    <property type="entry name" value="Acetyltransf_7"/>
    <property type="match status" value="1"/>
</dbReference>
<proteinExistence type="predicted"/>
<dbReference type="Proteomes" id="UP001482513">
    <property type="component" value="Unassembled WGS sequence"/>
</dbReference>
<dbReference type="SUPFAM" id="SSF55729">
    <property type="entry name" value="Acyl-CoA N-acyltransferases (Nat)"/>
    <property type="match status" value="1"/>
</dbReference>
<reference evidence="2 3" key="1">
    <citation type="submission" date="2022-04" db="EMBL/GenBank/DDBJ databases">
        <title>Positive selection, recombination, and allopatry shape intraspecific diversity of widespread and dominant cyanobacteria.</title>
        <authorList>
            <person name="Wei J."/>
            <person name="Shu W."/>
            <person name="Hu C."/>
        </authorList>
    </citation>
    <scope>NUCLEOTIDE SEQUENCE [LARGE SCALE GENOMIC DNA]</scope>
    <source>
        <strain evidence="2 3">DQ-A4</strain>
    </source>
</reference>